<dbReference type="PROSITE" id="PS50114">
    <property type="entry name" value="GATA_ZN_FINGER_2"/>
    <property type="match status" value="1"/>
</dbReference>
<gene>
    <name evidence="3" type="ORF">R3P38DRAFT_3195990</name>
</gene>
<sequence>MLLSNPGTHLSPISLQHMLDIEEDQHASFTALPTDTAHGQSIPASENSFSLPYQHLAAGYASTDFALPQIPQSTQTMSGPENSFSPFDPFAGTHHHSALVSDPNFSHPSSHDGPTISSRFPASPFIPMYHDDFRTLNAARNSNFVGDTPDSPYLINAMFSPAYPAPIAIPRVGAGTSPDAHHQAFCRRLIQTMSEQNIDFHNVVTSMLSSGRLDASRLQEFLSRGNGGQYTSTAFSRRRYRNTPRKERRCFHCGTEETTQWRKHPQNGMVLCNRCGQKAYRAQSRNS</sequence>
<dbReference type="Pfam" id="PF00320">
    <property type="entry name" value="GATA"/>
    <property type="match status" value="1"/>
</dbReference>
<keyword evidence="1" id="KW-0479">Metal-binding</keyword>
<dbReference type="AlphaFoldDB" id="A0AAW0BAR6"/>
<dbReference type="GO" id="GO:0043565">
    <property type="term" value="F:sequence-specific DNA binding"/>
    <property type="evidence" value="ECO:0007669"/>
    <property type="project" value="InterPro"/>
</dbReference>
<dbReference type="PROSITE" id="PS00344">
    <property type="entry name" value="GATA_ZN_FINGER_1"/>
    <property type="match status" value="1"/>
</dbReference>
<keyword evidence="1" id="KW-0862">Zinc</keyword>
<organism evidence="3 4">
    <name type="scientific">Favolaschia claudopus</name>
    <dbReference type="NCBI Taxonomy" id="2862362"/>
    <lineage>
        <taxon>Eukaryota</taxon>
        <taxon>Fungi</taxon>
        <taxon>Dikarya</taxon>
        <taxon>Basidiomycota</taxon>
        <taxon>Agaricomycotina</taxon>
        <taxon>Agaricomycetes</taxon>
        <taxon>Agaricomycetidae</taxon>
        <taxon>Agaricales</taxon>
        <taxon>Marasmiineae</taxon>
        <taxon>Mycenaceae</taxon>
        <taxon>Favolaschia</taxon>
    </lineage>
</organism>
<reference evidence="3 4" key="1">
    <citation type="journal article" date="2024" name="J Genomics">
        <title>Draft genome sequencing and assembly of Favolaschia claudopus CIRM-BRFM 2984 isolated from oak limbs.</title>
        <authorList>
            <person name="Navarro D."/>
            <person name="Drula E."/>
            <person name="Chaduli D."/>
            <person name="Cazenave R."/>
            <person name="Ahrendt S."/>
            <person name="Wang J."/>
            <person name="Lipzen A."/>
            <person name="Daum C."/>
            <person name="Barry K."/>
            <person name="Grigoriev I.V."/>
            <person name="Favel A."/>
            <person name="Rosso M.N."/>
            <person name="Martin F."/>
        </authorList>
    </citation>
    <scope>NUCLEOTIDE SEQUENCE [LARGE SCALE GENOMIC DNA]</scope>
    <source>
        <strain evidence="3 4">CIRM-BRFM 2984</strain>
    </source>
</reference>
<evidence type="ECO:0000313" key="4">
    <source>
        <dbReference type="Proteomes" id="UP001362999"/>
    </source>
</evidence>
<evidence type="ECO:0000313" key="3">
    <source>
        <dbReference type="EMBL" id="KAK7022597.1"/>
    </source>
</evidence>
<proteinExistence type="predicted"/>
<dbReference type="SUPFAM" id="SSF57716">
    <property type="entry name" value="Glucocorticoid receptor-like (DNA-binding domain)"/>
    <property type="match status" value="1"/>
</dbReference>
<accession>A0AAW0BAR6</accession>
<comment type="caution">
    <text evidence="3">The sequence shown here is derived from an EMBL/GenBank/DDBJ whole genome shotgun (WGS) entry which is preliminary data.</text>
</comment>
<dbReference type="CDD" id="cd00202">
    <property type="entry name" value="ZnF_GATA"/>
    <property type="match status" value="1"/>
</dbReference>
<evidence type="ECO:0000256" key="1">
    <source>
        <dbReference type="PROSITE-ProRule" id="PRU00094"/>
    </source>
</evidence>
<keyword evidence="4" id="KW-1185">Reference proteome</keyword>
<evidence type="ECO:0000259" key="2">
    <source>
        <dbReference type="PROSITE" id="PS50114"/>
    </source>
</evidence>
<dbReference type="GO" id="GO:0008270">
    <property type="term" value="F:zinc ion binding"/>
    <property type="evidence" value="ECO:0007669"/>
    <property type="project" value="UniProtKB-KW"/>
</dbReference>
<name>A0AAW0BAR6_9AGAR</name>
<dbReference type="Gene3D" id="3.30.50.10">
    <property type="entry name" value="Erythroid Transcription Factor GATA-1, subunit A"/>
    <property type="match status" value="1"/>
</dbReference>
<dbReference type="Proteomes" id="UP001362999">
    <property type="component" value="Unassembled WGS sequence"/>
</dbReference>
<feature type="domain" description="GATA-type" evidence="2">
    <location>
        <begin position="244"/>
        <end position="276"/>
    </location>
</feature>
<dbReference type="SMART" id="SM00401">
    <property type="entry name" value="ZnF_GATA"/>
    <property type="match status" value="1"/>
</dbReference>
<dbReference type="InterPro" id="IPR000679">
    <property type="entry name" value="Znf_GATA"/>
</dbReference>
<protein>
    <recommendedName>
        <fullName evidence="2">GATA-type domain-containing protein</fullName>
    </recommendedName>
</protein>
<dbReference type="GO" id="GO:0006355">
    <property type="term" value="P:regulation of DNA-templated transcription"/>
    <property type="evidence" value="ECO:0007669"/>
    <property type="project" value="InterPro"/>
</dbReference>
<dbReference type="EMBL" id="JAWWNJ010000037">
    <property type="protein sequence ID" value="KAK7022597.1"/>
    <property type="molecule type" value="Genomic_DNA"/>
</dbReference>
<keyword evidence="1" id="KW-0863">Zinc-finger</keyword>
<dbReference type="InterPro" id="IPR013088">
    <property type="entry name" value="Znf_NHR/GATA"/>
</dbReference>